<dbReference type="AlphaFoldDB" id="A0A0E9X9N0"/>
<reference evidence="2" key="2">
    <citation type="journal article" date="2015" name="Fish Shellfish Immunol.">
        <title>Early steps in the European eel (Anguilla anguilla)-Vibrio vulnificus interaction in the gills: Role of the RtxA13 toxin.</title>
        <authorList>
            <person name="Callol A."/>
            <person name="Pajuelo D."/>
            <person name="Ebbesson L."/>
            <person name="Teles M."/>
            <person name="MacKenzie S."/>
            <person name="Amaro C."/>
        </authorList>
    </citation>
    <scope>NUCLEOTIDE SEQUENCE</scope>
</reference>
<keyword evidence="1" id="KW-1133">Transmembrane helix</keyword>
<accession>A0A0E9X9N0</accession>
<reference evidence="2" key="1">
    <citation type="submission" date="2014-11" db="EMBL/GenBank/DDBJ databases">
        <authorList>
            <person name="Amaro Gonzalez C."/>
        </authorList>
    </citation>
    <scope>NUCLEOTIDE SEQUENCE</scope>
</reference>
<protein>
    <submittedName>
        <fullName evidence="2">Uncharacterized protein</fullName>
    </submittedName>
</protein>
<feature type="transmembrane region" description="Helical" evidence="1">
    <location>
        <begin position="15"/>
        <end position="33"/>
    </location>
</feature>
<name>A0A0E9X9N0_ANGAN</name>
<dbReference type="EMBL" id="GBXM01009125">
    <property type="protein sequence ID" value="JAH99452.1"/>
    <property type="molecule type" value="Transcribed_RNA"/>
</dbReference>
<keyword evidence="1" id="KW-0812">Transmembrane</keyword>
<keyword evidence="1" id="KW-0472">Membrane</keyword>
<organism evidence="2">
    <name type="scientific">Anguilla anguilla</name>
    <name type="common">European freshwater eel</name>
    <name type="synonym">Muraena anguilla</name>
    <dbReference type="NCBI Taxonomy" id="7936"/>
    <lineage>
        <taxon>Eukaryota</taxon>
        <taxon>Metazoa</taxon>
        <taxon>Chordata</taxon>
        <taxon>Craniata</taxon>
        <taxon>Vertebrata</taxon>
        <taxon>Euteleostomi</taxon>
        <taxon>Actinopterygii</taxon>
        <taxon>Neopterygii</taxon>
        <taxon>Teleostei</taxon>
        <taxon>Anguilliformes</taxon>
        <taxon>Anguillidae</taxon>
        <taxon>Anguilla</taxon>
    </lineage>
</organism>
<evidence type="ECO:0000313" key="2">
    <source>
        <dbReference type="EMBL" id="JAH99452.1"/>
    </source>
</evidence>
<proteinExistence type="predicted"/>
<evidence type="ECO:0000256" key="1">
    <source>
        <dbReference type="SAM" id="Phobius"/>
    </source>
</evidence>
<sequence>MLAWLLTFSPTKYHFIYFLYLISVKILFPPFCCENKLVPPS</sequence>